<dbReference type="Pfam" id="PF10369">
    <property type="entry name" value="ALS_ss_C"/>
    <property type="match status" value="1"/>
</dbReference>
<dbReference type="InterPro" id="IPR019455">
    <property type="entry name" value="Acetolactate_synth_ssu_C"/>
</dbReference>
<evidence type="ECO:0000313" key="11">
    <source>
        <dbReference type="Proteomes" id="UP000187495"/>
    </source>
</evidence>
<dbReference type="Gene3D" id="3.30.70.260">
    <property type="match status" value="1"/>
</dbReference>
<proteinExistence type="inferred from homology"/>
<reference evidence="11" key="1">
    <citation type="submission" date="2017-01" db="EMBL/GenBank/DDBJ databases">
        <authorList>
            <person name="Varghese N."/>
            <person name="Submissions S."/>
        </authorList>
    </citation>
    <scope>NUCLEOTIDE SEQUENCE [LARGE SCALE GENOMIC DNA]</scope>
    <source>
        <strain evidence="11">DSM 21768</strain>
    </source>
</reference>
<comment type="subunit">
    <text evidence="4 8">Dimer of large and small chains.</text>
</comment>
<protein>
    <recommendedName>
        <fullName evidence="8">Acetolactate synthase small subunit</fullName>
        <shortName evidence="8">AHAS</shortName>
        <shortName evidence="8">ALS</shortName>
        <ecNumber evidence="8">2.2.1.6</ecNumber>
    </recommendedName>
    <alternativeName>
        <fullName evidence="8">Acetohydroxy-acid synthase small subunit</fullName>
    </alternativeName>
</protein>
<dbReference type="PANTHER" id="PTHR30239:SF0">
    <property type="entry name" value="ACETOLACTATE SYNTHASE SMALL SUBUNIT 1, CHLOROPLASTIC"/>
    <property type="match status" value="1"/>
</dbReference>
<evidence type="ECO:0000256" key="5">
    <source>
        <dbReference type="ARBA" id="ARBA00022605"/>
    </source>
</evidence>
<dbReference type="GO" id="GO:0005829">
    <property type="term" value="C:cytosol"/>
    <property type="evidence" value="ECO:0007669"/>
    <property type="project" value="TreeGrafter"/>
</dbReference>
<comment type="pathway">
    <text evidence="2 8">Amino-acid biosynthesis; L-valine biosynthesis; L-valine from pyruvate: step 1/4.</text>
</comment>
<dbReference type="InterPro" id="IPR039557">
    <property type="entry name" value="AHAS_ACT"/>
</dbReference>
<dbReference type="GO" id="GO:0009099">
    <property type="term" value="P:L-valine biosynthetic process"/>
    <property type="evidence" value="ECO:0007669"/>
    <property type="project" value="UniProtKB-UniRule"/>
</dbReference>
<keyword evidence="11" id="KW-1185">Reference proteome</keyword>
<dbReference type="InterPro" id="IPR045865">
    <property type="entry name" value="ACT-like_dom_sf"/>
</dbReference>
<dbReference type="Proteomes" id="UP000187495">
    <property type="component" value="Unassembled WGS sequence"/>
</dbReference>
<evidence type="ECO:0000256" key="2">
    <source>
        <dbReference type="ARBA" id="ARBA00005025"/>
    </source>
</evidence>
<feature type="domain" description="ACT" evidence="9">
    <location>
        <begin position="9"/>
        <end position="83"/>
    </location>
</feature>
<keyword evidence="6 8" id="KW-0100">Branched-chain amino acid biosynthesis</keyword>
<dbReference type="InterPro" id="IPR054480">
    <property type="entry name" value="AHAS_small-like_ACT"/>
</dbReference>
<dbReference type="NCBIfam" id="TIGR00119">
    <property type="entry name" value="acolac_sm"/>
    <property type="match status" value="1"/>
</dbReference>
<evidence type="ECO:0000256" key="8">
    <source>
        <dbReference type="RuleBase" id="RU368092"/>
    </source>
</evidence>
<evidence type="ECO:0000313" key="10">
    <source>
        <dbReference type="EMBL" id="SIR99117.1"/>
    </source>
</evidence>
<organism evidence="10 11">
    <name type="scientific">Moraxella cuniculi DSM 21768</name>
    <dbReference type="NCBI Taxonomy" id="1122245"/>
    <lineage>
        <taxon>Bacteria</taxon>
        <taxon>Pseudomonadati</taxon>
        <taxon>Pseudomonadota</taxon>
        <taxon>Gammaproteobacteria</taxon>
        <taxon>Moraxellales</taxon>
        <taxon>Moraxellaceae</taxon>
        <taxon>Moraxella</taxon>
    </lineage>
</organism>
<keyword evidence="5 8" id="KW-0028">Amino-acid biosynthesis</keyword>
<dbReference type="EMBL" id="FTNU01000012">
    <property type="protein sequence ID" value="SIR99117.1"/>
    <property type="molecule type" value="Genomic_DNA"/>
</dbReference>
<dbReference type="InterPro" id="IPR002912">
    <property type="entry name" value="ACT_dom"/>
</dbReference>
<evidence type="ECO:0000256" key="1">
    <source>
        <dbReference type="ARBA" id="ARBA00004974"/>
    </source>
</evidence>
<dbReference type="UniPathway" id="UPA00047">
    <property type="reaction ID" value="UER00055"/>
</dbReference>
<dbReference type="UniPathway" id="UPA00049">
    <property type="reaction ID" value="UER00059"/>
</dbReference>
<dbReference type="RefSeq" id="WP_076555667.1">
    <property type="nucleotide sequence ID" value="NZ_FTNU01000012.1"/>
</dbReference>
<dbReference type="PROSITE" id="PS51671">
    <property type="entry name" value="ACT"/>
    <property type="match status" value="1"/>
</dbReference>
<dbReference type="Gene3D" id="3.30.70.1150">
    <property type="entry name" value="ACT-like. Chain A, domain 2"/>
    <property type="match status" value="1"/>
</dbReference>
<sequence>MSGQLQKHLISVLMENEAGSLSRVVGLFSQRGYNIDTLNVAATDDPTISRLTLTTITTHDKIEQITKQLHKLIEVVKVQNLSDLSGGNHIERELMLIKVRAMGSHREEVKRSADIFRAQIVDVSPNLYTILITGDADKLDGFIDVIGRDKILEVVRSGVIGIARGERTLSL</sequence>
<comment type="catalytic activity">
    <reaction evidence="7 8">
        <text>2 pyruvate + H(+) = (2S)-2-acetolactate + CO2</text>
        <dbReference type="Rhea" id="RHEA:25249"/>
        <dbReference type="ChEBI" id="CHEBI:15361"/>
        <dbReference type="ChEBI" id="CHEBI:15378"/>
        <dbReference type="ChEBI" id="CHEBI:16526"/>
        <dbReference type="ChEBI" id="CHEBI:58476"/>
        <dbReference type="EC" id="2.2.1.6"/>
    </reaction>
</comment>
<evidence type="ECO:0000256" key="6">
    <source>
        <dbReference type="ARBA" id="ARBA00023304"/>
    </source>
</evidence>
<gene>
    <name evidence="10" type="ORF">SAMN02745664_11280</name>
</gene>
<evidence type="ECO:0000256" key="7">
    <source>
        <dbReference type="ARBA" id="ARBA00048670"/>
    </source>
</evidence>
<dbReference type="EC" id="2.2.1.6" evidence="8"/>
<comment type="function">
    <text evidence="8">Catalyzes the conversion of 2 pyruvate molecules into acetolactate in the first common step of the biosynthetic pathway of the branched-amino acids such as leucine, isoleucine, and valine.</text>
</comment>
<dbReference type="SUPFAM" id="SSF55021">
    <property type="entry name" value="ACT-like"/>
    <property type="match status" value="2"/>
</dbReference>
<dbReference type="FunFam" id="3.30.70.260:FF:000001">
    <property type="entry name" value="Acetolactate synthase, small subunit"/>
    <property type="match status" value="1"/>
</dbReference>
<accession>A0A1N7FFM3</accession>
<name>A0A1N7FFM3_9GAMM</name>
<dbReference type="NCBIfam" id="NF008864">
    <property type="entry name" value="PRK11895.1"/>
    <property type="match status" value="1"/>
</dbReference>
<dbReference type="GO" id="GO:0003984">
    <property type="term" value="F:acetolactate synthase activity"/>
    <property type="evidence" value="ECO:0007669"/>
    <property type="project" value="UniProtKB-UniRule"/>
</dbReference>
<dbReference type="GO" id="GO:1990610">
    <property type="term" value="F:acetolactate synthase regulator activity"/>
    <property type="evidence" value="ECO:0007669"/>
    <property type="project" value="UniProtKB-UniRule"/>
</dbReference>
<dbReference type="InterPro" id="IPR004789">
    <property type="entry name" value="Acetalactate_synth_ssu"/>
</dbReference>
<evidence type="ECO:0000259" key="9">
    <source>
        <dbReference type="PROSITE" id="PS51671"/>
    </source>
</evidence>
<keyword evidence="8" id="KW-0808">Transferase</keyword>
<evidence type="ECO:0000256" key="3">
    <source>
        <dbReference type="ARBA" id="ARBA00006341"/>
    </source>
</evidence>
<comment type="pathway">
    <text evidence="1 8">Amino-acid biosynthesis; L-isoleucine biosynthesis; L-isoleucine from 2-oxobutanoate: step 1/4.</text>
</comment>
<comment type="similarity">
    <text evidence="3 8">Belongs to the acetolactate synthase small subunit family.</text>
</comment>
<dbReference type="Pfam" id="PF22629">
    <property type="entry name" value="ACT_AHAS_ss"/>
    <property type="match status" value="1"/>
</dbReference>
<dbReference type="STRING" id="34061.B0189_04140"/>
<dbReference type="PANTHER" id="PTHR30239">
    <property type="entry name" value="ACETOLACTATE SYNTHASE SMALL SUBUNIT"/>
    <property type="match status" value="1"/>
</dbReference>
<dbReference type="AlphaFoldDB" id="A0A1N7FFM3"/>
<dbReference type="InterPro" id="IPR027271">
    <property type="entry name" value="Acetolactate_synth/TF_NikR_C"/>
</dbReference>
<dbReference type="FunFam" id="3.30.70.1150:FF:000001">
    <property type="entry name" value="Acetolactate synthase small subunit"/>
    <property type="match status" value="1"/>
</dbReference>
<dbReference type="GO" id="GO:0009097">
    <property type="term" value="P:isoleucine biosynthetic process"/>
    <property type="evidence" value="ECO:0007669"/>
    <property type="project" value="UniProtKB-UniRule"/>
</dbReference>
<dbReference type="CDD" id="cd04878">
    <property type="entry name" value="ACT_AHAS"/>
    <property type="match status" value="1"/>
</dbReference>
<evidence type="ECO:0000256" key="4">
    <source>
        <dbReference type="ARBA" id="ARBA00011744"/>
    </source>
</evidence>